<dbReference type="EMBL" id="WTYU01000001">
    <property type="protein sequence ID" value="MXP14041.1"/>
    <property type="molecule type" value="Genomic_DNA"/>
</dbReference>
<evidence type="ECO:0000256" key="1">
    <source>
        <dbReference type="SAM" id="SignalP"/>
    </source>
</evidence>
<gene>
    <name evidence="3" type="ORF">GRI44_04680</name>
</gene>
<name>A0A6L7GH84_9SPHN</name>
<keyword evidence="1" id="KW-0732">Signal</keyword>
<dbReference type="AlphaFoldDB" id="A0A6L7GH84"/>
<dbReference type="RefSeq" id="WP_160600252.1">
    <property type="nucleotide sequence ID" value="NZ_WTYU01000001.1"/>
</dbReference>
<accession>A0A6L7GH84</accession>
<feature type="domain" description="Ice-binding protein C-terminal" evidence="2">
    <location>
        <begin position="200"/>
        <end position="221"/>
    </location>
</feature>
<feature type="signal peptide" evidence="1">
    <location>
        <begin position="1"/>
        <end position="25"/>
    </location>
</feature>
<organism evidence="3 4">
    <name type="scientific">Allopontixanthobacter confluentis</name>
    <dbReference type="NCBI Taxonomy" id="1849021"/>
    <lineage>
        <taxon>Bacteria</taxon>
        <taxon>Pseudomonadati</taxon>
        <taxon>Pseudomonadota</taxon>
        <taxon>Alphaproteobacteria</taxon>
        <taxon>Sphingomonadales</taxon>
        <taxon>Erythrobacteraceae</taxon>
        <taxon>Allopontixanthobacter</taxon>
    </lineage>
</organism>
<dbReference type="OrthoDB" id="7504626at2"/>
<keyword evidence="4" id="KW-1185">Reference proteome</keyword>
<proteinExistence type="predicted"/>
<comment type="caution">
    <text evidence="3">The sequence shown here is derived from an EMBL/GenBank/DDBJ whole genome shotgun (WGS) entry which is preliminary data.</text>
</comment>
<dbReference type="NCBIfam" id="NF033947">
    <property type="entry name" value="PEP-cistern"/>
    <property type="match status" value="1"/>
</dbReference>
<dbReference type="Proteomes" id="UP000473531">
    <property type="component" value="Unassembled WGS sequence"/>
</dbReference>
<dbReference type="NCBIfam" id="TIGR02595">
    <property type="entry name" value="PEP_CTERM"/>
    <property type="match status" value="1"/>
</dbReference>
<dbReference type="Pfam" id="PF07589">
    <property type="entry name" value="PEP-CTERM"/>
    <property type="match status" value="1"/>
</dbReference>
<dbReference type="InterPro" id="IPR013424">
    <property type="entry name" value="Ice-binding_C"/>
</dbReference>
<evidence type="ECO:0000259" key="2">
    <source>
        <dbReference type="Pfam" id="PF07589"/>
    </source>
</evidence>
<reference evidence="3 4" key="1">
    <citation type="submission" date="2019-12" db="EMBL/GenBank/DDBJ databases">
        <title>Genomic-based taxomic classification of the family Erythrobacteraceae.</title>
        <authorList>
            <person name="Xu L."/>
        </authorList>
    </citation>
    <scope>NUCLEOTIDE SEQUENCE [LARGE SCALE GENOMIC DNA]</scope>
    <source>
        <strain evidence="3 4">KCTC 52259</strain>
    </source>
</reference>
<sequence length="230" mass="23257">MTTYFSKLALAAAFAGTVFATPALAEPILLDGGDIGESFTIKYDGFSNGTTISGLTAETTFTLTGVTDTTYSFDYVVSNTTSGDVGSRVSSFAFNTNPDIASASSTGDYSFVVTDSNYPNGVGNVDVCFKGGNSGSCAGNTGGAAAGETGMGTLTLNFADPLASLTLDDFFVRYQSVTGAGTVSSASGQQVSSSSGGTRVPEPGMLGILGVSLIGLGLARRRQSRGLRPA</sequence>
<evidence type="ECO:0000313" key="4">
    <source>
        <dbReference type="Proteomes" id="UP000473531"/>
    </source>
</evidence>
<feature type="chain" id="PRO_5026778230" evidence="1">
    <location>
        <begin position="26"/>
        <end position="230"/>
    </location>
</feature>
<protein>
    <submittedName>
        <fullName evidence="3">Cistern family PEP-CTERM protein</fullName>
    </submittedName>
</protein>
<evidence type="ECO:0000313" key="3">
    <source>
        <dbReference type="EMBL" id="MXP14041.1"/>
    </source>
</evidence>